<dbReference type="CDD" id="cd04663">
    <property type="entry name" value="NUDIX_Hydrolase"/>
    <property type="match status" value="1"/>
</dbReference>
<sequence length="144" mass="16274">MDRPQKVIAYIVKNDRVLVIRHADFPLEQTGLQVPAGTIKPGERPDQAVLRESYEETGLKNLRIVSYLGAGEYDMRPYADAIHVRHYFHLTVDDDKVPEKWEWQETHDGVGEPTPFELNWIGLKQSHVLAGGQAAFIGRINGGI</sequence>
<evidence type="ECO:0000313" key="4">
    <source>
        <dbReference type="Proteomes" id="UP000229263"/>
    </source>
</evidence>
<dbReference type="Gene3D" id="3.90.79.10">
    <property type="entry name" value="Nucleoside Triphosphate Pyrophosphohydrolase"/>
    <property type="match status" value="1"/>
</dbReference>
<dbReference type="InterPro" id="IPR000086">
    <property type="entry name" value="NUDIX_hydrolase_dom"/>
</dbReference>
<keyword evidence="4" id="KW-1185">Reference proteome</keyword>
<feature type="domain" description="Nudix hydrolase" evidence="2">
    <location>
        <begin position="2"/>
        <end position="137"/>
    </location>
</feature>
<reference evidence="3 4" key="1">
    <citation type="submission" date="2017-11" db="EMBL/GenBank/DDBJ databases">
        <title>Sequencing the genomes of 1000 actinobacteria strains.</title>
        <authorList>
            <person name="Klenk H.-P."/>
        </authorList>
    </citation>
    <scope>NUCLEOTIDE SEQUENCE [LARGE SCALE GENOMIC DNA]</scope>
    <source>
        <strain evidence="3 4">DSM 12798</strain>
    </source>
</reference>
<protein>
    <submittedName>
        <fullName evidence="3">NUDIX domain-containing protein</fullName>
    </submittedName>
</protein>
<organism evidence="3 4">
    <name type="scientific">Glutamicibacter mysorens</name>
    <dbReference type="NCBI Taxonomy" id="257984"/>
    <lineage>
        <taxon>Bacteria</taxon>
        <taxon>Bacillati</taxon>
        <taxon>Actinomycetota</taxon>
        <taxon>Actinomycetes</taxon>
        <taxon>Micrococcales</taxon>
        <taxon>Micrococcaceae</taxon>
        <taxon>Glutamicibacter</taxon>
    </lineage>
</organism>
<dbReference type="EMBL" id="PGEY01000001">
    <property type="protein sequence ID" value="PJJ43087.1"/>
    <property type="molecule type" value="Genomic_DNA"/>
</dbReference>
<proteinExistence type="predicted"/>
<gene>
    <name evidence="3" type="ORF">ATK23_0258</name>
</gene>
<dbReference type="SUPFAM" id="SSF55811">
    <property type="entry name" value="Nudix"/>
    <property type="match status" value="1"/>
</dbReference>
<evidence type="ECO:0000256" key="1">
    <source>
        <dbReference type="ARBA" id="ARBA00022801"/>
    </source>
</evidence>
<keyword evidence="1" id="KW-0378">Hydrolase</keyword>
<dbReference type="RefSeq" id="WP_066139716.1">
    <property type="nucleotide sequence ID" value="NZ_PGEY01000001.1"/>
</dbReference>
<evidence type="ECO:0000313" key="3">
    <source>
        <dbReference type="EMBL" id="PJJ43087.1"/>
    </source>
</evidence>
<dbReference type="InterPro" id="IPR020084">
    <property type="entry name" value="NUDIX_hydrolase_CS"/>
</dbReference>
<comment type="caution">
    <text evidence="3">The sequence shown here is derived from an EMBL/GenBank/DDBJ whole genome shotgun (WGS) entry which is preliminary data.</text>
</comment>
<accession>A0ABX4MUV5</accession>
<dbReference type="PROSITE" id="PS51462">
    <property type="entry name" value="NUDIX"/>
    <property type="match status" value="1"/>
</dbReference>
<name>A0ABX4MUV5_9MICC</name>
<dbReference type="InterPro" id="IPR015797">
    <property type="entry name" value="NUDIX_hydrolase-like_dom_sf"/>
</dbReference>
<dbReference type="PROSITE" id="PS00893">
    <property type="entry name" value="NUDIX_BOX"/>
    <property type="match status" value="1"/>
</dbReference>
<dbReference type="Proteomes" id="UP000229263">
    <property type="component" value="Unassembled WGS sequence"/>
</dbReference>
<dbReference type="Pfam" id="PF00293">
    <property type="entry name" value="NUDIX"/>
    <property type="match status" value="1"/>
</dbReference>
<evidence type="ECO:0000259" key="2">
    <source>
        <dbReference type="PROSITE" id="PS51462"/>
    </source>
</evidence>